<evidence type="ECO:0000259" key="1">
    <source>
        <dbReference type="Pfam" id="PF05193"/>
    </source>
</evidence>
<reference evidence="2" key="2">
    <citation type="submission" date="2021-04" db="EMBL/GenBank/DDBJ databases">
        <authorList>
            <person name="Gilroy R."/>
        </authorList>
    </citation>
    <scope>NUCLEOTIDE SEQUENCE</scope>
    <source>
        <strain evidence="2">CHK188-16595</strain>
    </source>
</reference>
<gene>
    <name evidence="2" type="ORF">IAA37_02245</name>
</gene>
<dbReference type="InterPro" id="IPR050361">
    <property type="entry name" value="MPP/UQCRC_Complex"/>
</dbReference>
<dbReference type="PANTHER" id="PTHR11851">
    <property type="entry name" value="METALLOPROTEASE"/>
    <property type="match status" value="1"/>
</dbReference>
<sequence>MADYKIYDVSNGAQVIAVSADRFKTNEISISFITPLTQQNAAANAVVPFILARTCAQYPSILALNRKLASLYGAQIAPAVLKTGEIQQLKIGLTCLDDRFSLDGEKITAQCVKLLLSMAFEPSLDENGNFLADNTEREKRVLIQKIESEENEKRIYALHRAEEIMFAGEPYAVNRYGTRESVSAVTPQSASAAWKKLLETSKIVITAVGSANAQEIAAMLADRLSAINRNYAPLPEAVLNSGAGTVQRVTERQQVRQGKLVMGFRVECDPHDKAKAAAMRSFCDVFGGGPYSKLFANVREKMSLCYYCSARFTRQKAFIMVQSGCEEENMQKAENEILNQLEEIKKGNFDYEFNSSKAALTDALDSVYDSPESIEAWYGIQSAENGYDSPQESAKRNDAVTKEQIMACAAGVKLDTVYKLVCEKEDAQ</sequence>
<dbReference type="InterPro" id="IPR007863">
    <property type="entry name" value="Peptidase_M16_C"/>
</dbReference>
<organism evidence="2 3">
    <name type="scientific">Candidatus Eubacterium faecale</name>
    <dbReference type="NCBI Taxonomy" id="2838568"/>
    <lineage>
        <taxon>Bacteria</taxon>
        <taxon>Bacillati</taxon>
        <taxon>Bacillota</taxon>
        <taxon>Clostridia</taxon>
        <taxon>Eubacteriales</taxon>
        <taxon>Eubacteriaceae</taxon>
        <taxon>Eubacterium</taxon>
    </lineage>
</organism>
<dbReference type="PANTHER" id="PTHR11851:SF186">
    <property type="entry name" value="INACTIVE METALLOPROTEASE YMFF-RELATED"/>
    <property type="match status" value="1"/>
</dbReference>
<evidence type="ECO:0000313" key="2">
    <source>
        <dbReference type="EMBL" id="HJB74476.1"/>
    </source>
</evidence>
<comment type="caution">
    <text evidence="2">The sequence shown here is derived from an EMBL/GenBank/DDBJ whole genome shotgun (WGS) entry which is preliminary data.</text>
</comment>
<dbReference type="InterPro" id="IPR011249">
    <property type="entry name" value="Metalloenz_LuxS/M16"/>
</dbReference>
<dbReference type="Pfam" id="PF05193">
    <property type="entry name" value="Peptidase_M16_C"/>
    <property type="match status" value="1"/>
</dbReference>
<accession>A0A9D2S934</accession>
<proteinExistence type="predicted"/>
<dbReference type="GO" id="GO:0046872">
    <property type="term" value="F:metal ion binding"/>
    <property type="evidence" value="ECO:0007669"/>
    <property type="project" value="InterPro"/>
</dbReference>
<name>A0A9D2S934_9FIRM</name>
<dbReference type="Proteomes" id="UP000823877">
    <property type="component" value="Unassembled WGS sequence"/>
</dbReference>
<dbReference type="EMBL" id="DWXN01000004">
    <property type="protein sequence ID" value="HJB74476.1"/>
    <property type="molecule type" value="Genomic_DNA"/>
</dbReference>
<feature type="domain" description="Peptidase M16 C-terminal" evidence="1">
    <location>
        <begin position="185"/>
        <end position="357"/>
    </location>
</feature>
<dbReference type="NCBIfam" id="NF047422">
    <property type="entry name" value="YfmF_fam"/>
    <property type="match status" value="1"/>
</dbReference>
<dbReference type="Gene3D" id="3.30.830.10">
    <property type="entry name" value="Metalloenzyme, LuxS/M16 peptidase-like"/>
    <property type="match status" value="2"/>
</dbReference>
<dbReference type="SUPFAM" id="SSF63411">
    <property type="entry name" value="LuxS/MPP-like metallohydrolase"/>
    <property type="match status" value="2"/>
</dbReference>
<evidence type="ECO:0000313" key="3">
    <source>
        <dbReference type="Proteomes" id="UP000823877"/>
    </source>
</evidence>
<dbReference type="AlphaFoldDB" id="A0A9D2S934"/>
<reference evidence="2" key="1">
    <citation type="journal article" date="2021" name="PeerJ">
        <title>Extensive microbial diversity within the chicken gut microbiome revealed by metagenomics and culture.</title>
        <authorList>
            <person name="Gilroy R."/>
            <person name="Ravi A."/>
            <person name="Getino M."/>
            <person name="Pursley I."/>
            <person name="Horton D.L."/>
            <person name="Alikhan N.F."/>
            <person name="Baker D."/>
            <person name="Gharbi K."/>
            <person name="Hall N."/>
            <person name="Watson M."/>
            <person name="Adriaenssens E.M."/>
            <person name="Foster-Nyarko E."/>
            <person name="Jarju S."/>
            <person name="Secka A."/>
            <person name="Antonio M."/>
            <person name="Oren A."/>
            <person name="Chaudhuri R.R."/>
            <person name="La Ragione R."/>
            <person name="Hildebrand F."/>
            <person name="Pallen M.J."/>
        </authorList>
    </citation>
    <scope>NUCLEOTIDE SEQUENCE</scope>
    <source>
        <strain evidence="2">CHK188-16595</strain>
    </source>
</reference>
<protein>
    <submittedName>
        <fullName evidence="2">Insulinase family protein</fullName>
    </submittedName>
</protein>